<evidence type="ECO:0000256" key="1">
    <source>
        <dbReference type="SAM" id="MobiDB-lite"/>
    </source>
</evidence>
<feature type="compositionally biased region" description="Polar residues" evidence="1">
    <location>
        <begin position="784"/>
        <end position="796"/>
    </location>
</feature>
<feature type="compositionally biased region" description="Polar residues" evidence="1">
    <location>
        <begin position="674"/>
        <end position="703"/>
    </location>
</feature>
<feature type="region of interest" description="Disordered" evidence="1">
    <location>
        <begin position="1"/>
        <end position="48"/>
    </location>
</feature>
<name>A0A8J8P057_HALGN</name>
<feature type="compositionally biased region" description="Acidic residues" evidence="1">
    <location>
        <begin position="904"/>
        <end position="921"/>
    </location>
</feature>
<feature type="region of interest" description="Disordered" evidence="1">
    <location>
        <begin position="212"/>
        <end position="243"/>
    </location>
</feature>
<feature type="compositionally biased region" description="Low complexity" evidence="1">
    <location>
        <begin position="547"/>
        <end position="560"/>
    </location>
</feature>
<gene>
    <name evidence="2" type="ORF">FGO68_gene8027</name>
</gene>
<feature type="region of interest" description="Disordered" evidence="1">
    <location>
        <begin position="155"/>
        <end position="200"/>
    </location>
</feature>
<feature type="compositionally biased region" description="Low complexity" evidence="1">
    <location>
        <begin position="704"/>
        <end position="733"/>
    </location>
</feature>
<feature type="compositionally biased region" description="Low complexity" evidence="1">
    <location>
        <begin position="190"/>
        <end position="199"/>
    </location>
</feature>
<keyword evidence="3" id="KW-1185">Reference proteome</keyword>
<feature type="compositionally biased region" description="Low complexity" evidence="1">
    <location>
        <begin position="940"/>
        <end position="965"/>
    </location>
</feature>
<sequence>MSIQQVMNAALSKGQDPQKVLKALNKKTSKKNKDKSRSTVNQSSIIESANSSIRQPVITVGVKDAVLQTDEDLRNPTTLTQNSPVRAGQTSARGMNGAQKAPSQWRRGGDDEPMKREHVLMIAQGKPRSSSLNPLIYPSWWGDDVKEFKKAINMRRDRSQAVASKTTKRGKSKEDSLERRLREARDRQRQQQQDIQPPQVLHAVQQRGGVFNSNRTAGGMNPSTFISSETGRTASSPSYGYTSAKNAPKYSPIRNARPGANNIPMSYAGPPTQAEINRNQGRLHHANAFSNQQPYNYQQENMNTLNQSHDDQIVVGRSTKNGGAVVMSYSPPSERHKHPWLNDRNEPAKKPHPAPRLSSDRRRPQTAQQHSSNVSRNSGGAQGYKSQQYQHVQSKVKEQMQHHKKVHRQQHQATAKEPQIYYKPPTAPSNPSHQTDRHLPPNAALRRRPSPTKTAPAESEMMVMTHTDPHFSMRNTQGQWPSSIEHNNISRENRSTGQNFYPPQRCSGRGPHIQDDNTTGDTRKQYTKLAGPYHEVVSQGLISSPINESNRSSQEQNNRPSTRHLYQHPHALANQHYPPTLSANPYPPSQEPSTQNKRGYAPSSYGGYPHNGYINESGDQVLFRSDGFDHTTTGQQTHQQSRQPQAKQYYPQVRESYNSAQQPDETRSSGAFPAQQNVSQYQRPSNPFARNQYANNNGSYVSSYQEQQQPQPYYGQQQHTPSYRQHQQQQQQQPWTADYQMAPKPKNPAHQPSQRTLDQLAQANSYTYTLQQPMSAKHHRLNSKRNQTTSGMGSTSQEDEDMGEGEESEGESEESKLSDYSPNEEVRGFFHKPQQQQQIPPGAFGVGLMINENTSQGEEISGDEEDEDDEEESGTISPQQYQGQQPPPMLSQQLRNPARGQLVPEDEDDMSSDEDDEDDPNDTGANGQTYDDDDDEGEESSSYSNSQQDNSGYPPRQQQPQKRQY</sequence>
<protein>
    <submittedName>
        <fullName evidence="2">Uncharacterized protein</fullName>
    </submittedName>
</protein>
<reference evidence="2" key="1">
    <citation type="submission" date="2019-06" db="EMBL/GenBank/DDBJ databases">
        <authorList>
            <person name="Zheng W."/>
        </authorList>
    </citation>
    <scope>NUCLEOTIDE SEQUENCE</scope>
    <source>
        <strain evidence="2">QDHG01</strain>
    </source>
</reference>
<dbReference type="AlphaFoldDB" id="A0A8J8P057"/>
<proteinExistence type="predicted"/>
<feature type="compositionally biased region" description="Acidic residues" evidence="1">
    <location>
        <begin position="860"/>
        <end position="873"/>
    </location>
</feature>
<feature type="compositionally biased region" description="Polar residues" evidence="1">
    <location>
        <begin position="365"/>
        <end position="393"/>
    </location>
</feature>
<feature type="region of interest" description="Disordered" evidence="1">
    <location>
        <begin position="542"/>
        <end position="562"/>
    </location>
</feature>
<accession>A0A8J8P057</accession>
<feature type="compositionally biased region" description="Acidic residues" evidence="1">
    <location>
        <begin position="797"/>
        <end position="812"/>
    </location>
</feature>
<comment type="caution">
    <text evidence="2">The sequence shown here is derived from an EMBL/GenBank/DDBJ whole genome shotgun (WGS) entry which is preliminary data.</text>
</comment>
<feature type="region of interest" description="Disordered" evidence="1">
    <location>
        <begin position="493"/>
        <end position="524"/>
    </location>
</feature>
<feature type="compositionally biased region" description="Polar residues" evidence="1">
    <location>
        <begin position="38"/>
        <end position="48"/>
    </location>
</feature>
<feature type="compositionally biased region" description="Basic residues" evidence="1">
    <location>
        <begin position="24"/>
        <end position="34"/>
    </location>
</feature>
<feature type="region of interest" description="Disordered" evidence="1">
    <location>
        <begin position="575"/>
        <end position="755"/>
    </location>
</feature>
<feature type="compositionally biased region" description="Low complexity" evidence="1">
    <location>
        <begin position="631"/>
        <end position="645"/>
    </location>
</feature>
<feature type="compositionally biased region" description="Basic and acidic residues" evidence="1">
    <location>
        <begin position="172"/>
        <end position="189"/>
    </location>
</feature>
<feature type="compositionally biased region" description="Basic and acidic residues" evidence="1">
    <location>
        <begin position="340"/>
        <end position="349"/>
    </location>
</feature>
<dbReference type="EMBL" id="RRYP01002564">
    <property type="protein sequence ID" value="TNV84642.1"/>
    <property type="molecule type" value="Genomic_DNA"/>
</dbReference>
<evidence type="ECO:0000313" key="2">
    <source>
        <dbReference type="EMBL" id="TNV84642.1"/>
    </source>
</evidence>
<evidence type="ECO:0000313" key="3">
    <source>
        <dbReference type="Proteomes" id="UP000785679"/>
    </source>
</evidence>
<feature type="region of interest" description="Disordered" evidence="1">
    <location>
        <begin position="69"/>
        <end position="111"/>
    </location>
</feature>
<feature type="region of interest" description="Disordered" evidence="1">
    <location>
        <begin position="770"/>
        <end position="965"/>
    </location>
</feature>
<dbReference type="Proteomes" id="UP000785679">
    <property type="component" value="Unassembled WGS sequence"/>
</dbReference>
<organism evidence="2 3">
    <name type="scientific">Halteria grandinella</name>
    <dbReference type="NCBI Taxonomy" id="5974"/>
    <lineage>
        <taxon>Eukaryota</taxon>
        <taxon>Sar</taxon>
        <taxon>Alveolata</taxon>
        <taxon>Ciliophora</taxon>
        <taxon>Intramacronucleata</taxon>
        <taxon>Spirotrichea</taxon>
        <taxon>Stichotrichia</taxon>
        <taxon>Sporadotrichida</taxon>
        <taxon>Halteriidae</taxon>
        <taxon>Halteria</taxon>
    </lineage>
</organism>
<feature type="region of interest" description="Disordered" evidence="1">
    <location>
        <begin position="322"/>
        <end position="459"/>
    </location>
</feature>
<feature type="compositionally biased region" description="Acidic residues" evidence="1">
    <location>
        <begin position="930"/>
        <end position="939"/>
    </location>
</feature>
<feature type="compositionally biased region" description="Polar residues" evidence="1">
    <location>
        <begin position="75"/>
        <end position="93"/>
    </location>
</feature>
<dbReference type="OrthoDB" id="10678644at2759"/>